<dbReference type="InParanoid" id="A0A6P7G141"/>
<sequence>MENTLDYIPITSSVNPSFWSKLTEMKLDVYKSKEIVQDLYGYTDILKQLNCPWTLLEVDSTSFNVNYSAGMNLRFCGRLINTNTIERFKDYDKMHLINEVGIDLYEKIKDGRALEDPSLLNCFILLTFAVSSLILEFDDEEDFACSSIHSNT</sequence>
<reference evidence="2" key="1">
    <citation type="submission" date="2025-08" db="UniProtKB">
        <authorList>
            <consortium name="RefSeq"/>
        </authorList>
    </citation>
    <scope>IDENTIFICATION</scope>
    <source>
        <tissue evidence="2">Whole insect</tissue>
    </source>
</reference>
<feature type="domain" description="Ubiquitin-like modifier-activating enzyme Atg7 N-terminal" evidence="1">
    <location>
        <begin position="5"/>
        <end position="129"/>
    </location>
</feature>
<dbReference type="InterPro" id="IPR042522">
    <property type="entry name" value="Atg7_N_1"/>
</dbReference>
<evidence type="ECO:0000259" key="1">
    <source>
        <dbReference type="Pfam" id="PF16420"/>
    </source>
</evidence>
<organism evidence="2">
    <name type="scientific">Diabrotica virgifera virgifera</name>
    <name type="common">western corn rootworm</name>
    <dbReference type="NCBI Taxonomy" id="50390"/>
    <lineage>
        <taxon>Eukaryota</taxon>
        <taxon>Metazoa</taxon>
        <taxon>Ecdysozoa</taxon>
        <taxon>Arthropoda</taxon>
        <taxon>Hexapoda</taxon>
        <taxon>Insecta</taxon>
        <taxon>Pterygota</taxon>
        <taxon>Neoptera</taxon>
        <taxon>Endopterygota</taxon>
        <taxon>Coleoptera</taxon>
        <taxon>Polyphaga</taxon>
        <taxon>Cucujiformia</taxon>
        <taxon>Chrysomeloidea</taxon>
        <taxon>Chrysomelidae</taxon>
        <taxon>Galerucinae</taxon>
        <taxon>Diabroticina</taxon>
        <taxon>Diabroticites</taxon>
        <taxon>Diabrotica</taxon>
    </lineage>
</organism>
<protein>
    <submittedName>
        <fullName evidence="2">Ubiquitin-like modifier-activating enzyme ATG7</fullName>
    </submittedName>
</protein>
<name>A0A6P7G141_DIAVI</name>
<dbReference type="Pfam" id="PF16420">
    <property type="entry name" value="ATG7_N"/>
    <property type="match status" value="1"/>
</dbReference>
<evidence type="ECO:0000313" key="2">
    <source>
        <dbReference type="RefSeq" id="XP_028142576.1"/>
    </source>
</evidence>
<proteinExistence type="predicted"/>
<dbReference type="Gene3D" id="3.40.140.70">
    <property type="entry name" value="Ubiquitin-like modifier-activating enzyme ATG7 N-terminal domain"/>
    <property type="match status" value="1"/>
</dbReference>
<accession>A0A6P7G141</accession>
<dbReference type="RefSeq" id="XP_028142576.1">
    <property type="nucleotide sequence ID" value="XM_028286775.1"/>
</dbReference>
<dbReference type="AlphaFoldDB" id="A0A6P7G141"/>
<gene>
    <name evidence="2" type="primary">LOC114336416</name>
</gene>
<dbReference type="InterPro" id="IPR032197">
    <property type="entry name" value="Atg7_N"/>
</dbReference>